<dbReference type="InterPro" id="IPR016181">
    <property type="entry name" value="Acyl_CoA_acyltransferase"/>
</dbReference>
<keyword evidence="5" id="KW-1185">Reference proteome</keyword>
<reference evidence="5" key="1">
    <citation type="submission" date="2016-11" db="EMBL/GenBank/DDBJ databases">
        <authorList>
            <person name="Varghese N."/>
            <person name="Submissions S."/>
        </authorList>
    </citation>
    <scope>NUCLEOTIDE SEQUENCE [LARGE SCALE GENOMIC DNA]</scope>
    <source>
        <strain evidence="5">DSM 15449</strain>
    </source>
</reference>
<protein>
    <submittedName>
        <fullName evidence="4">Ribosomal protein S18 acetylase RimI</fullName>
    </submittedName>
</protein>
<dbReference type="GO" id="GO:0016747">
    <property type="term" value="F:acyltransferase activity, transferring groups other than amino-acyl groups"/>
    <property type="evidence" value="ECO:0007669"/>
    <property type="project" value="InterPro"/>
</dbReference>
<dbReference type="GO" id="GO:0005840">
    <property type="term" value="C:ribosome"/>
    <property type="evidence" value="ECO:0007669"/>
    <property type="project" value="UniProtKB-KW"/>
</dbReference>
<keyword evidence="1" id="KW-0808">Transferase</keyword>
<gene>
    <name evidence="4" type="ORF">SAMN02746098_02365</name>
</gene>
<dbReference type="Proteomes" id="UP000183954">
    <property type="component" value="Unassembled WGS sequence"/>
</dbReference>
<keyword evidence="2" id="KW-0012">Acyltransferase</keyword>
<evidence type="ECO:0000313" key="4">
    <source>
        <dbReference type="EMBL" id="SHI08651.1"/>
    </source>
</evidence>
<dbReference type="SUPFAM" id="SSF55729">
    <property type="entry name" value="Acyl-CoA N-acyltransferases (Nat)"/>
    <property type="match status" value="2"/>
</dbReference>
<dbReference type="CDD" id="cd04301">
    <property type="entry name" value="NAT_SF"/>
    <property type="match status" value="2"/>
</dbReference>
<organism evidence="4 5">
    <name type="scientific">Desulfosporosinus lacus DSM 15449</name>
    <dbReference type="NCBI Taxonomy" id="1121420"/>
    <lineage>
        <taxon>Bacteria</taxon>
        <taxon>Bacillati</taxon>
        <taxon>Bacillota</taxon>
        <taxon>Clostridia</taxon>
        <taxon>Eubacteriales</taxon>
        <taxon>Desulfitobacteriaceae</taxon>
        <taxon>Desulfosporosinus</taxon>
    </lineage>
</organism>
<feature type="domain" description="N-acetyltransferase" evidence="3">
    <location>
        <begin position="160"/>
        <end position="294"/>
    </location>
</feature>
<evidence type="ECO:0000259" key="3">
    <source>
        <dbReference type="PROSITE" id="PS51186"/>
    </source>
</evidence>
<dbReference type="PROSITE" id="PS51186">
    <property type="entry name" value="GNAT"/>
    <property type="match status" value="2"/>
</dbReference>
<dbReference type="Pfam" id="PF00583">
    <property type="entry name" value="Acetyltransf_1"/>
    <property type="match status" value="2"/>
</dbReference>
<evidence type="ECO:0000256" key="1">
    <source>
        <dbReference type="ARBA" id="ARBA00022679"/>
    </source>
</evidence>
<evidence type="ECO:0000256" key="2">
    <source>
        <dbReference type="ARBA" id="ARBA00023315"/>
    </source>
</evidence>
<dbReference type="Gene3D" id="3.40.630.30">
    <property type="match status" value="2"/>
</dbReference>
<dbReference type="PANTHER" id="PTHR43420">
    <property type="entry name" value="ACETYLTRANSFERASE"/>
    <property type="match status" value="1"/>
</dbReference>
<dbReference type="STRING" id="1121420.SAMN02746098_02365"/>
<dbReference type="InterPro" id="IPR000182">
    <property type="entry name" value="GNAT_dom"/>
</dbReference>
<keyword evidence="4" id="KW-0689">Ribosomal protein</keyword>
<feature type="domain" description="N-acetyltransferase" evidence="3">
    <location>
        <begin position="9"/>
        <end position="149"/>
    </location>
</feature>
<evidence type="ECO:0000313" key="5">
    <source>
        <dbReference type="Proteomes" id="UP000183954"/>
    </source>
</evidence>
<accession>A0A1M5Y998</accession>
<sequence length="294" mass="33747">MRRQFGAKMTIRAYVSLRQKAIAEVLDLEGICIDHDSLRGSVFLDSSLNINQQIKSFFLLYKNGKLISMLSMFIPTKNEAEITAYTLPKFRGKGYFKSLLGKAVEELRAFDIPELLFVCESPSISGKRVIDALNADYDHTEYFMRFDRASYTRLNRYRLILLKAVQEDLEKAIAANMKVFDDSREESKSLIENCFLSDTREQYLAVLDDEIIGIASVNLEEEDVTIFGFGIVPEYRSKGYGKELLHLIVDDLLQRGRSDITIDVNNENANAIELYQKTGFHIEATYEYYRKKSG</sequence>
<dbReference type="AlphaFoldDB" id="A0A1M5Y998"/>
<dbReference type="InterPro" id="IPR050680">
    <property type="entry name" value="YpeA/RimI_acetyltransf"/>
</dbReference>
<proteinExistence type="predicted"/>
<name>A0A1M5Y998_9FIRM</name>
<dbReference type="EMBL" id="FQXJ01000007">
    <property type="protein sequence ID" value="SHI08651.1"/>
    <property type="molecule type" value="Genomic_DNA"/>
</dbReference>
<keyword evidence="4" id="KW-0687">Ribonucleoprotein</keyword>